<dbReference type="EMBL" id="BKCJ010345815">
    <property type="protein sequence ID" value="GEZ94536.1"/>
    <property type="molecule type" value="Genomic_DNA"/>
</dbReference>
<organism evidence="1">
    <name type="scientific">Tanacetum cinerariifolium</name>
    <name type="common">Dalmatian daisy</name>
    <name type="synonym">Chrysanthemum cinerariifolium</name>
    <dbReference type="NCBI Taxonomy" id="118510"/>
    <lineage>
        <taxon>Eukaryota</taxon>
        <taxon>Viridiplantae</taxon>
        <taxon>Streptophyta</taxon>
        <taxon>Embryophyta</taxon>
        <taxon>Tracheophyta</taxon>
        <taxon>Spermatophyta</taxon>
        <taxon>Magnoliopsida</taxon>
        <taxon>eudicotyledons</taxon>
        <taxon>Gunneridae</taxon>
        <taxon>Pentapetalae</taxon>
        <taxon>asterids</taxon>
        <taxon>campanulids</taxon>
        <taxon>Asterales</taxon>
        <taxon>Asteraceae</taxon>
        <taxon>Asteroideae</taxon>
        <taxon>Anthemideae</taxon>
        <taxon>Anthemidinae</taxon>
        <taxon>Tanacetum</taxon>
    </lineage>
</organism>
<keyword evidence="1" id="KW-0548">Nucleotidyltransferase</keyword>
<accession>A0A699IXS7</accession>
<dbReference type="AlphaFoldDB" id="A0A699IXS7"/>
<dbReference type="SUPFAM" id="SSF53098">
    <property type="entry name" value="Ribonuclease H-like"/>
    <property type="match status" value="1"/>
</dbReference>
<gene>
    <name evidence="1" type="ORF">Tci_566509</name>
</gene>
<keyword evidence="1" id="KW-0695">RNA-directed DNA polymerase</keyword>
<dbReference type="InterPro" id="IPR012337">
    <property type="entry name" value="RNaseH-like_sf"/>
</dbReference>
<reference evidence="1" key="1">
    <citation type="journal article" date="2019" name="Sci. Rep.">
        <title>Draft genome of Tanacetum cinerariifolium, the natural source of mosquito coil.</title>
        <authorList>
            <person name="Yamashiro T."/>
            <person name="Shiraishi A."/>
            <person name="Satake H."/>
            <person name="Nakayama K."/>
        </authorList>
    </citation>
    <scope>NUCLEOTIDE SEQUENCE</scope>
</reference>
<evidence type="ECO:0000313" key="1">
    <source>
        <dbReference type="EMBL" id="GEZ94536.1"/>
    </source>
</evidence>
<comment type="caution">
    <text evidence="1">The sequence shown here is derived from an EMBL/GenBank/DDBJ whole genome shotgun (WGS) entry which is preliminary data.</text>
</comment>
<keyword evidence="1" id="KW-0808">Transferase</keyword>
<proteinExistence type="predicted"/>
<dbReference type="PANTHER" id="PTHR47266">
    <property type="entry name" value="ENDONUCLEASE-RELATED"/>
    <property type="match status" value="1"/>
</dbReference>
<sequence length="524" mass="60794">DAFLTLEDDPTSSEVDHSYFDPEGDILLRESFLNDDPSLPLPTQGNYLPRVRKELKICEATNDKSSIDKLPKVELKDLPPHLEYTFLEADDKLPVIIAKDLSVEEKAALIKVLKSHKQAISWKLSDINGIDLEFYTHKILMEDDFKPAVQHQRRVNPKVHDVIKRSTPWFADFANYHAGNFVVKGMSSQQKNKFFKDVKHYFWDDPFLFKIYADQVIRRCVHGQEAIDILKAWRNGPTGGHHGPNYIAKKISQRDEMPQNSIQVCKTFDVWGIDLWGHSRLYEGTNTYSWLSITCRKWVEAKALPTNDARVVCKFLKSLFASGQVKVSNRGLKRILERTVGENRASWPDKLDDALWAFCIAFKTPIGCTPYKLVYRKACNLSIELEHKAYWVLKHANFDLQTAGDHRKIQLNELNELLNQAYENSLIYKEKTKRIHDSKIKDRVFNVGNRVLLFNSRLNIFSRKLKTRWSGPFTITQVFPSATVELSQIDEPKFKVNGHRLKHYFREDIPKMVVLDLQTFLKDQ</sequence>
<dbReference type="InterPro" id="IPR052160">
    <property type="entry name" value="Gypsy_RT_Integrase-like"/>
</dbReference>
<dbReference type="GO" id="GO:0003964">
    <property type="term" value="F:RNA-directed DNA polymerase activity"/>
    <property type="evidence" value="ECO:0007669"/>
    <property type="project" value="UniProtKB-KW"/>
</dbReference>
<dbReference type="GO" id="GO:0003676">
    <property type="term" value="F:nucleic acid binding"/>
    <property type="evidence" value="ECO:0007669"/>
    <property type="project" value="InterPro"/>
</dbReference>
<dbReference type="InterPro" id="IPR036397">
    <property type="entry name" value="RNaseH_sf"/>
</dbReference>
<name>A0A699IXS7_TANCI</name>
<feature type="non-terminal residue" evidence="1">
    <location>
        <position position="1"/>
    </location>
</feature>
<protein>
    <submittedName>
        <fullName evidence="1">Reverse transcriptase domain-containing protein</fullName>
    </submittedName>
</protein>
<dbReference type="Gene3D" id="3.30.420.10">
    <property type="entry name" value="Ribonuclease H-like superfamily/Ribonuclease H"/>
    <property type="match status" value="1"/>
</dbReference>